<dbReference type="AlphaFoldDB" id="A0A2N9HDA6"/>
<dbReference type="Pfam" id="PF25597">
    <property type="entry name" value="SH3_retrovirus"/>
    <property type="match status" value="1"/>
</dbReference>
<evidence type="ECO:0000259" key="1">
    <source>
        <dbReference type="Pfam" id="PF07727"/>
    </source>
</evidence>
<proteinExistence type="predicted"/>
<evidence type="ECO:0000313" key="4">
    <source>
        <dbReference type="EMBL" id="SPD12336.1"/>
    </source>
</evidence>
<dbReference type="PANTHER" id="PTHR11439">
    <property type="entry name" value="GAG-POL-RELATED RETROTRANSPOSON"/>
    <property type="match status" value="1"/>
</dbReference>
<dbReference type="InterPro" id="IPR043502">
    <property type="entry name" value="DNA/RNA_pol_sf"/>
</dbReference>
<accession>A0A2N9HDA6</accession>
<dbReference type="InterPro" id="IPR013103">
    <property type="entry name" value="RVT_2"/>
</dbReference>
<gene>
    <name evidence="4" type="ORF">FSB_LOCUS40218</name>
</gene>
<sequence length="1004" mass="110823">MSSTETPLPNVEVPSPSSAFALSSIDNPRNPYYLNNGDNPGILLVPEKLIGENFHTWQRSMTRALSAKNKLGFVNGSISQPTDPLDPLYDIWTRCNDLVLSWLTNCMSREIYASVIYAVTAKEIWDELRDRYSDSDGPRVFHLKQAICSLKQEQLPHKDYVLSFLMGLNESFLQVRGQILLMQPLPPMNRVFFMIQQDEKHRGQGILPLPTVESTALVSRKDKPTCSHCGYKGHTAEKCYKLHGYPPGFQSRNKATPTANQVSGPSLHCVTDSGQNMTSLAAQCQQFLYLLNAQVTPAVGDSVSQPFHHQVATSVTVKQPSSNVPPNMAGPTALEDDWFGLPSPILSNKSPYEALLHRVPQYSHLKVFGCLCYASTLTAHRTKFDPRASACVFVGYPPGVKDTSAYPQVSTSHDFLTLPTDFLSSTPVEEPSSCSVPISFPNTVSGTLTPSSSTDPCSSSSSPSPCPTSAIPASVSDFPLESSPIPLRKSNRTSKPPTYLQDYHCQLAITDAASQATSSSHAGPSLSSTSGIPYALSSSLSYSQLSPSHRQFALALTTISEPTSFAQANQIPQWKEAMYKARLVAKGYTQQEGLDYSETFSPVAKFTTVRTLLAVAAAYGWSLTQLDVNNAFLHEDLHEEVYMVLPPGFASKGEPHKVCKLNKSLYGLKQASRQWFAKFSSTILQHGFIQSKSDYSLFTRNHGSSFIALLVYVDDILIASNDMESVTKLKNALDAEFKLKDLGNLKYFLGLEVARSSKGISLCQRKYALEILSDSGMLGSKPMQTPMEQNLKLSETDGSLLDDPAVYRRLVGRLLYLTVTRPDLSYSVQKLSQFMAKPTTSHLTAVHKVLRYIKGSPGQGLFFSSSNNLQLKSFSDSDWASCPDTRRSVTAEAEYRAMAAVVCELMWLIPLLKNFQIIHSQEALLFCDSQAAIHIAANPVYHERTKHIELDCHLIREKIQEGLVRTLHVISQNQLADLMTKPLGSHQFHSLVNKMGLHNIYAPS</sequence>
<evidence type="ECO:0000259" key="2">
    <source>
        <dbReference type="Pfam" id="PF14244"/>
    </source>
</evidence>
<dbReference type="InterPro" id="IPR057670">
    <property type="entry name" value="SH3_retrovirus"/>
</dbReference>
<dbReference type="Pfam" id="PF07727">
    <property type="entry name" value="RVT_2"/>
    <property type="match status" value="1"/>
</dbReference>
<evidence type="ECO:0008006" key="5">
    <source>
        <dbReference type="Google" id="ProtNLM"/>
    </source>
</evidence>
<dbReference type="InterPro" id="IPR029472">
    <property type="entry name" value="Copia-like_N"/>
</dbReference>
<feature type="domain" description="Retroviral polymerase SH3-like" evidence="3">
    <location>
        <begin position="370"/>
        <end position="401"/>
    </location>
</feature>
<feature type="domain" description="Retrotransposon Copia-like N-terminal" evidence="2">
    <location>
        <begin position="38"/>
        <end position="81"/>
    </location>
</feature>
<protein>
    <recommendedName>
        <fullName evidence="5">CCHC-type domain-containing protein</fullName>
    </recommendedName>
</protein>
<reference evidence="4" key="1">
    <citation type="submission" date="2018-02" db="EMBL/GenBank/DDBJ databases">
        <authorList>
            <person name="Cohen D.B."/>
            <person name="Kent A.D."/>
        </authorList>
    </citation>
    <scope>NUCLEOTIDE SEQUENCE</scope>
</reference>
<dbReference type="Pfam" id="PF14244">
    <property type="entry name" value="Retrotran_gag_3"/>
    <property type="match status" value="1"/>
</dbReference>
<dbReference type="SUPFAM" id="SSF56672">
    <property type="entry name" value="DNA/RNA polymerases"/>
    <property type="match status" value="1"/>
</dbReference>
<dbReference type="CDD" id="cd09272">
    <property type="entry name" value="RNase_HI_RT_Ty1"/>
    <property type="match status" value="1"/>
</dbReference>
<feature type="domain" description="Reverse transcriptase Ty1/copia-type" evidence="1">
    <location>
        <begin position="571"/>
        <end position="788"/>
    </location>
</feature>
<dbReference type="EMBL" id="OIVN01003594">
    <property type="protein sequence ID" value="SPD12336.1"/>
    <property type="molecule type" value="Genomic_DNA"/>
</dbReference>
<organism evidence="4">
    <name type="scientific">Fagus sylvatica</name>
    <name type="common">Beechnut</name>
    <dbReference type="NCBI Taxonomy" id="28930"/>
    <lineage>
        <taxon>Eukaryota</taxon>
        <taxon>Viridiplantae</taxon>
        <taxon>Streptophyta</taxon>
        <taxon>Embryophyta</taxon>
        <taxon>Tracheophyta</taxon>
        <taxon>Spermatophyta</taxon>
        <taxon>Magnoliopsida</taxon>
        <taxon>eudicotyledons</taxon>
        <taxon>Gunneridae</taxon>
        <taxon>Pentapetalae</taxon>
        <taxon>rosids</taxon>
        <taxon>fabids</taxon>
        <taxon>Fagales</taxon>
        <taxon>Fagaceae</taxon>
        <taxon>Fagus</taxon>
    </lineage>
</organism>
<dbReference type="PANTHER" id="PTHR11439:SF498">
    <property type="entry name" value="DNAK FAMILY PROTEIN"/>
    <property type="match status" value="1"/>
</dbReference>
<name>A0A2N9HDA6_FAGSY</name>
<evidence type="ECO:0000259" key="3">
    <source>
        <dbReference type="Pfam" id="PF25597"/>
    </source>
</evidence>